<proteinExistence type="predicted"/>
<name>A0A087UTH9_STEMI</name>
<feature type="non-terminal residue" evidence="1">
    <location>
        <position position="134"/>
    </location>
</feature>
<dbReference type="AlphaFoldDB" id="A0A087UTH9"/>
<gene>
    <name evidence="1" type="ORF">X975_13938</name>
</gene>
<evidence type="ECO:0000313" key="2">
    <source>
        <dbReference type="Proteomes" id="UP000054359"/>
    </source>
</evidence>
<dbReference type="EMBL" id="KK121532">
    <property type="protein sequence ID" value="KFM80668.1"/>
    <property type="molecule type" value="Genomic_DNA"/>
</dbReference>
<sequence length="134" mass="15664">MSFCFNSAEKISSALQTRTSKCEQHTQMFKETGCLCKGKNSERLYISADNIERIHYMYEQSPQKLTYEGSRHLQMPQKKGMVCSQKEATIHHSTCAAIETGRLWQTYELHLCWKAWRMKQWLIVSFLAMNQTST</sequence>
<keyword evidence="2" id="KW-1185">Reference proteome</keyword>
<dbReference type="OrthoDB" id="10421977at2759"/>
<reference evidence="1 2" key="1">
    <citation type="submission" date="2013-11" db="EMBL/GenBank/DDBJ databases">
        <title>Genome sequencing of Stegodyphus mimosarum.</title>
        <authorList>
            <person name="Bechsgaard J."/>
        </authorList>
    </citation>
    <scope>NUCLEOTIDE SEQUENCE [LARGE SCALE GENOMIC DNA]</scope>
</reference>
<accession>A0A087UTH9</accession>
<dbReference type="Proteomes" id="UP000054359">
    <property type="component" value="Unassembled WGS sequence"/>
</dbReference>
<organism evidence="1 2">
    <name type="scientific">Stegodyphus mimosarum</name>
    <name type="common">African social velvet spider</name>
    <dbReference type="NCBI Taxonomy" id="407821"/>
    <lineage>
        <taxon>Eukaryota</taxon>
        <taxon>Metazoa</taxon>
        <taxon>Ecdysozoa</taxon>
        <taxon>Arthropoda</taxon>
        <taxon>Chelicerata</taxon>
        <taxon>Arachnida</taxon>
        <taxon>Araneae</taxon>
        <taxon>Araneomorphae</taxon>
        <taxon>Entelegynae</taxon>
        <taxon>Eresoidea</taxon>
        <taxon>Eresidae</taxon>
        <taxon>Stegodyphus</taxon>
    </lineage>
</organism>
<protein>
    <submittedName>
        <fullName evidence="1">Uncharacterized protein</fullName>
    </submittedName>
</protein>
<evidence type="ECO:0000313" key="1">
    <source>
        <dbReference type="EMBL" id="KFM80668.1"/>
    </source>
</evidence>